<dbReference type="PROSITE" id="PS51257">
    <property type="entry name" value="PROKAR_LIPOPROTEIN"/>
    <property type="match status" value="1"/>
</dbReference>
<dbReference type="InterPro" id="IPR058648">
    <property type="entry name" value="HH_CzcB-like"/>
</dbReference>
<dbReference type="Gene3D" id="1.10.287.470">
    <property type="entry name" value="Helix hairpin bin"/>
    <property type="match status" value="1"/>
</dbReference>
<evidence type="ECO:0000259" key="4">
    <source>
        <dbReference type="Pfam" id="PF25954"/>
    </source>
</evidence>
<reference evidence="7 8" key="1">
    <citation type="submission" date="2016-10" db="EMBL/GenBank/DDBJ databases">
        <authorList>
            <person name="de Groot N.N."/>
        </authorList>
    </citation>
    <scope>NUCLEOTIDE SEQUENCE [LARGE SCALE GENOMIC DNA]</scope>
    <source>
        <strain evidence="7 8">DSM 17794</strain>
    </source>
</reference>
<accession>A0A1I4ZRK3</accession>
<dbReference type="GO" id="GO:1990281">
    <property type="term" value="C:efflux pump complex"/>
    <property type="evidence" value="ECO:0007669"/>
    <property type="project" value="TreeGrafter"/>
</dbReference>
<dbReference type="Gene3D" id="2.40.420.20">
    <property type="match status" value="1"/>
</dbReference>
<dbReference type="InterPro" id="IPR058627">
    <property type="entry name" value="MdtA-like_C"/>
</dbReference>
<evidence type="ECO:0000259" key="6">
    <source>
        <dbReference type="Pfam" id="PF25973"/>
    </source>
</evidence>
<feature type="domain" description="CzcB-like barrel-sandwich hybrid" evidence="6">
    <location>
        <begin position="101"/>
        <end position="217"/>
    </location>
</feature>
<dbReference type="Pfam" id="PF25967">
    <property type="entry name" value="RND-MFP_C"/>
    <property type="match status" value="1"/>
</dbReference>
<proteinExistence type="inferred from homology"/>
<evidence type="ECO:0000259" key="5">
    <source>
        <dbReference type="Pfam" id="PF25967"/>
    </source>
</evidence>
<dbReference type="OrthoDB" id="9806939at2"/>
<feature type="domain" description="CusB-like beta-barrel" evidence="4">
    <location>
        <begin position="233"/>
        <end position="305"/>
    </location>
</feature>
<dbReference type="SUPFAM" id="SSF111369">
    <property type="entry name" value="HlyD-like secretion proteins"/>
    <property type="match status" value="1"/>
</dbReference>
<dbReference type="PANTHER" id="PTHR30469">
    <property type="entry name" value="MULTIDRUG RESISTANCE PROTEIN MDTA"/>
    <property type="match status" value="1"/>
</dbReference>
<feature type="coiled-coil region" evidence="2">
    <location>
        <begin position="139"/>
        <end position="190"/>
    </location>
</feature>
<dbReference type="NCBIfam" id="TIGR01730">
    <property type="entry name" value="RND_mfp"/>
    <property type="match status" value="1"/>
</dbReference>
<keyword evidence="2" id="KW-0175">Coiled coil</keyword>
<dbReference type="EMBL" id="FOVL01000007">
    <property type="protein sequence ID" value="SFN52797.1"/>
    <property type="molecule type" value="Genomic_DNA"/>
</dbReference>
<gene>
    <name evidence="7" type="ORF">SAMN05660413_01460</name>
</gene>
<dbReference type="Proteomes" id="UP000199153">
    <property type="component" value="Unassembled WGS sequence"/>
</dbReference>
<dbReference type="Pfam" id="PF25954">
    <property type="entry name" value="Beta-barrel_RND_2"/>
    <property type="match status" value="1"/>
</dbReference>
<sequence length="390" mass="43747">MKKIALLLTISFITFSCGKKDDQSVEEIIKRGDLSEIKQKKTELGQQQSELTAKIDQLDKAINQLDKNRGLDLVTTQVIQDTLFKHYAEVQGDVATDENIIIYPEFSGVLIDIRIKEGQNVRKGQTLAIIDDGGLSSELAQLETRVALAKTSFERQERLWEQNIGSEMQYLETKTNYEAIQRSLEQLKSRLAKTVITAPFSGVIDEVITDEGQVVNPGQSPLFRLISLENMYVDAAVPENYLNMIEKGTQVKIKIGSINREYEGEVRQVGSYINPNNRTFGVQVALPNEDGLVKPNQIATIRLNDYTAENAVVIPENSVQQNALGENIVYILEKDSDDETGIARKKIVETGYVYQDKIEITEGIQPGEILIVEGAKNLREGQEVKIRNEE</sequence>
<dbReference type="PANTHER" id="PTHR30469:SF15">
    <property type="entry name" value="HLYD FAMILY OF SECRETION PROTEINS"/>
    <property type="match status" value="1"/>
</dbReference>
<evidence type="ECO:0000259" key="3">
    <source>
        <dbReference type="Pfam" id="PF25893"/>
    </source>
</evidence>
<evidence type="ECO:0000313" key="8">
    <source>
        <dbReference type="Proteomes" id="UP000199153"/>
    </source>
</evidence>
<dbReference type="Pfam" id="PF25973">
    <property type="entry name" value="BSH_CzcB"/>
    <property type="match status" value="1"/>
</dbReference>
<dbReference type="InterPro" id="IPR006143">
    <property type="entry name" value="RND_pump_MFP"/>
</dbReference>
<dbReference type="STRING" id="287099.SAMN05660413_01460"/>
<dbReference type="InterPro" id="IPR058792">
    <property type="entry name" value="Beta-barrel_RND_2"/>
</dbReference>
<comment type="similarity">
    <text evidence="1">Belongs to the membrane fusion protein (MFP) (TC 8.A.1) family.</text>
</comment>
<name>A0A1I4ZRK3_9FLAO</name>
<dbReference type="InterPro" id="IPR058647">
    <property type="entry name" value="BSH_CzcB-like"/>
</dbReference>
<dbReference type="Pfam" id="PF25893">
    <property type="entry name" value="HH_CzcB"/>
    <property type="match status" value="1"/>
</dbReference>
<evidence type="ECO:0000313" key="7">
    <source>
        <dbReference type="EMBL" id="SFN52797.1"/>
    </source>
</evidence>
<dbReference type="Gene3D" id="2.40.30.170">
    <property type="match status" value="1"/>
</dbReference>
<organism evidence="7 8">
    <name type="scientific">Salegentibacter flavus</name>
    <dbReference type="NCBI Taxonomy" id="287099"/>
    <lineage>
        <taxon>Bacteria</taxon>
        <taxon>Pseudomonadati</taxon>
        <taxon>Bacteroidota</taxon>
        <taxon>Flavobacteriia</taxon>
        <taxon>Flavobacteriales</taxon>
        <taxon>Flavobacteriaceae</taxon>
        <taxon>Salegentibacter</taxon>
    </lineage>
</organism>
<dbReference type="GO" id="GO:0015562">
    <property type="term" value="F:efflux transmembrane transporter activity"/>
    <property type="evidence" value="ECO:0007669"/>
    <property type="project" value="TreeGrafter"/>
</dbReference>
<evidence type="ECO:0000256" key="1">
    <source>
        <dbReference type="ARBA" id="ARBA00009477"/>
    </source>
</evidence>
<keyword evidence="8" id="KW-1185">Reference proteome</keyword>
<feature type="domain" description="Multidrug resistance protein MdtA-like C-terminal permuted SH3" evidence="5">
    <location>
        <begin position="310"/>
        <end position="376"/>
    </location>
</feature>
<feature type="domain" description="CzcB-like alpha-helical hairpin" evidence="3">
    <location>
        <begin position="135"/>
        <end position="192"/>
    </location>
</feature>
<evidence type="ECO:0000256" key="2">
    <source>
        <dbReference type="SAM" id="Coils"/>
    </source>
</evidence>
<dbReference type="Gene3D" id="2.40.50.100">
    <property type="match status" value="1"/>
</dbReference>
<protein>
    <submittedName>
        <fullName evidence="7">RND family efflux transporter, MFP subunit</fullName>
    </submittedName>
</protein>
<dbReference type="AlphaFoldDB" id="A0A1I4ZRK3"/>